<protein>
    <submittedName>
        <fullName evidence="3">Uncharacterized protein</fullName>
    </submittedName>
</protein>
<dbReference type="Proteomes" id="UP000264217">
    <property type="component" value="Unassembled WGS sequence"/>
</dbReference>
<gene>
    <name evidence="3" type="ORF">D0C36_06860</name>
</gene>
<keyword evidence="1" id="KW-0812">Transmembrane</keyword>
<name>A0A372NZB3_9SPHI</name>
<keyword evidence="4" id="KW-1185">Reference proteome</keyword>
<feature type="signal peptide" evidence="2">
    <location>
        <begin position="1"/>
        <end position="21"/>
    </location>
</feature>
<keyword evidence="2" id="KW-0732">Signal</keyword>
<dbReference type="EMBL" id="QWDC01000001">
    <property type="protein sequence ID" value="RFZ95241.1"/>
    <property type="molecule type" value="Genomic_DNA"/>
</dbReference>
<dbReference type="RefSeq" id="WP_117390803.1">
    <property type="nucleotide sequence ID" value="NZ_QWDC01000001.1"/>
</dbReference>
<organism evidence="3 4">
    <name type="scientific">Mucilaginibacter conchicola</name>
    <dbReference type="NCBI Taxonomy" id="2303333"/>
    <lineage>
        <taxon>Bacteria</taxon>
        <taxon>Pseudomonadati</taxon>
        <taxon>Bacteroidota</taxon>
        <taxon>Sphingobacteriia</taxon>
        <taxon>Sphingobacteriales</taxon>
        <taxon>Sphingobacteriaceae</taxon>
        <taxon>Mucilaginibacter</taxon>
    </lineage>
</organism>
<evidence type="ECO:0000313" key="3">
    <source>
        <dbReference type="EMBL" id="RFZ95241.1"/>
    </source>
</evidence>
<comment type="caution">
    <text evidence="3">The sequence shown here is derived from an EMBL/GenBank/DDBJ whole genome shotgun (WGS) entry which is preliminary data.</text>
</comment>
<feature type="transmembrane region" description="Helical" evidence="1">
    <location>
        <begin position="191"/>
        <end position="209"/>
    </location>
</feature>
<keyword evidence="1" id="KW-0472">Membrane</keyword>
<sequence length="216" mass="23690">MKKLIAFIGSVLIAATTFAQAPVPLKAVKVDSLVTISLPAKYTKKDTLGQSIYNANGAYGFMTVIRAPNESKEPLKKEKDLNKVLQDYVKGIKGQSNGDVMNLRDTTVGHLKAKTFTLEVDEGAGVQARNFIIVYTQDVTYTIEYFYEGLRKDLAKNEYKEYSASLKISPELKRTDQYLTNAKGMSTIAKVGIFGGAAVVLIVAVVLVTRKKRAIA</sequence>
<evidence type="ECO:0000313" key="4">
    <source>
        <dbReference type="Proteomes" id="UP000264217"/>
    </source>
</evidence>
<evidence type="ECO:0000256" key="1">
    <source>
        <dbReference type="SAM" id="Phobius"/>
    </source>
</evidence>
<reference evidence="3 4" key="1">
    <citation type="submission" date="2018-08" db="EMBL/GenBank/DDBJ databases">
        <title>Mucilaginibacter sp. MYSH2.</title>
        <authorList>
            <person name="Seo T."/>
        </authorList>
    </citation>
    <scope>NUCLEOTIDE SEQUENCE [LARGE SCALE GENOMIC DNA]</scope>
    <source>
        <strain evidence="3 4">MYSH2</strain>
    </source>
</reference>
<dbReference type="AlphaFoldDB" id="A0A372NZB3"/>
<keyword evidence="1" id="KW-1133">Transmembrane helix</keyword>
<proteinExistence type="predicted"/>
<accession>A0A372NZB3</accession>
<evidence type="ECO:0000256" key="2">
    <source>
        <dbReference type="SAM" id="SignalP"/>
    </source>
</evidence>
<dbReference type="OrthoDB" id="791955at2"/>
<feature type="chain" id="PRO_5016878582" evidence="2">
    <location>
        <begin position="22"/>
        <end position="216"/>
    </location>
</feature>